<gene>
    <name evidence="6" type="ORF">MNBD_BACTEROID01-1615</name>
</gene>
<dbReference type="GO" id="GO:0051539">
    <property type="term" value="F:4 iron, 4 sulfur cluster binding"/>
    <property type="evidence" value="ECO:0007669"/>
    <property type="project" value="UniProtKB-KW"/>
</dbReference>
<dbReference type="Pfam" id="PF12831">
    <property type="entry name" value="FAD_oxidored"/>
    <property type="match status" value="1"/>
</dbReference>
<evidence type="ECO:0000256" key="3">
    <source>
        <dbReference type="ARBA" id="ARBA00023002"/>
    </source>
</evidence>
<protein>
    <submittedName>
        <fullName evidence="6">Uncharacterized protein</fullName>
    </submittedName>
</protein>
<sequence length="620" mass="68219">MARILIVLCIAWLPLLGFAGKHTTILIEAESFDTKGGWVADQQFMDVMGSPFLMAHGLGVPVDNATTTVSFPETGEYYLFVRTRNWVAQWSGKEAPGRFRVLLDGIAVDKVFGAESKDWHWSSTGSVDITKKQYTLALEDLTGFNGRCDALIFTTDPGFKPANDLKSLTKFRKEKLGLSKSPGNAGEFDFVVVGGGMAGTCAAISAAREGVKVALIQNRPVLGGNNSSEVRVHLGARINLEPYPALGNLVNEIGPSNGGNAQPAENYEDNKKLQAVLNEENIALFLNFHANRVVVKNGGIKSVVAQNIETGEELVFSAPLFADCTGDGAIGALAGAEFMIGRESRDVFGEATAPEKADNLTMGASVQWFSEKMEKASKFPDIQWGIPWDDEKEEAITRGDWNWETGMGLDMSKDFERVRDYGMLVVFSNWSYIKNHSKGKAGFENEKLKWVAYIAGKRESRRLVGDYVLVEQDLTGHRVYPDGTVPTSWTIDLHYPDPKNSELFPGAEFKSIAKHIKIYPYPIPFRCLYSKNINNLMMAGRDISVSHVALGTVRLMRTTGMMGEVIGMAASICKNKKISPRGIYEHHFARLEELMEAGVGNPDLPNIQNYNLGGTLLENH</sequence>
<dbReference type="GO" id="GO:0016491">
    <property type="term" value="F:oxidoreductase activity"/>
    <property type="evidence" value="ECO:0007669"/>
    <property type="project" value="UniProtKB-KW"/>
</dbReference>
<evidence type="ECO:0000256" key="1">
    <source>
        <dbReference type="ARBA" id="ARBA00022485"/>
    </source>
</evidence>
<name>A0A3B0TAF7_9ZZZZ</name>
<keyword evidence="1" id="KW-0004">4Fe-4S</keyword>
<dbReference type="Gene3D" id="3.50.50.60">
    <property type="entry name" value="FAD/NAD(P)-binding domain"/>
    <property type="match status" value="1"/>
</dbReference>
<keyword evidence="2" id="KW-0479">Metal-binding</keyword>
<evidence type="ECO:0000256" key="2">
    <source>
        <dbReference type="ARBA" id="ARBA00022723"/>
    </source>
</evidence>
<dbReference type="InterPro" id="IPR036188">
    <property type="entry name" value="FAD/NAD-bd_sf"/>
</dbReference>
<evidence type="ECO:0000256" key="4">
    <source>
        <dbReference type="ARBA" id="ARBA00023004"/>
    </source>
</evidence>
<dbReference type="PANTHER" id="PTHR43498">
    <property type="entry name" value="FERREDOXIN:COB-COM HETERODISULFIDE REDUCTASE SUBUNIT A"/>
    <property type="match status" value="1"/>
</dbReference>
<dbReference type="SUPFAM" id="SSF51905">
    <property type="entry name" value="FAD/NAD(P)-binding domain"/>
    <property type="match status" value="1"/>
</dbReference>
<dbReference type="InterPro" id="IPR039650">
    <property type="entry name" value="HdrA-like"/>
</dbReference>
<keyword evidence="4" id="KW-0408">Iron</keyword>
<accession>A0A3B0TAF7</accession>
<organism evidence="6">
    <name type="scientific">hydrothermal vent metagenome</name>
    <dbReference type="NCBI Taxonomy" id="652676"/>
    <lineage>
        <taxon>unclassified sequences</taxon>
        <taxon>metagenomes</taxon>
        <taxon>ecological metagenomes</taxon>
    </lineage>
</organism>
<evidence type="ECO:0000256" key="5">
    <source>
        <dbReference type="ARBA" id="ARBA00023014"/>
    </source>
</evidence>
<reference evidence="6" key="1">
    <citation type="submission" date="2018-06" db="EMBL/GenBank/DDBJ databases">
        <authorList>
            <person name="Zhirakovskaya E."/>
        </authorList>
    </citation>
    <scope>NUCLEOTIDE SEQUENCE</scope>
</reference>
<dbReference type="EMBL" id="UOEP01000042">
    <property type="protein sequence ID" value="VAW15038.1"/>
    <property type="molecule type" value="Genomic_DNA"/>
</dbReference>
<proteinExistence type="predicted"/>
<evidence type="ECO:0000313" key="6">
    <source>
        <dbReference type="EMBL" id="VAW15038.1"/>
    </source>
</evidence>
<dbReference type="GO" id="GO:0046872">
    <property type="term" value="F:metal ion binding"/>
    <property type="evidence" value="ECO:0007669"/>
    <property type="project" value="UniProtKB-KW"/>
</dbReference>
<keyword evidence="5" id="KW-0411">Iron-sulfur</keyword>
<keyword evidence="3" id="KW-0560">Oxidoreductase</keyword>
<dbReference type="Gene3D" id="2.60.120.260">
    <property type="entry name" value="Galactose-binding domain-like"/>
    <property type="match status" value="1"/>
</dbReference>
<dbReference type="PANTHER" id="PTHR43498:SF1">
    <property type="entry name" value="COB--COM HETERODISULFIDE REDUCTASE IRON-SULFUR SUBUNIT A"/>
    <property type="match status" value="1"/>
</dbReference>
<dbReference type="AlphaFoldDB" id="A0A3B0TAF7"/>